<accession>A0A9P0EDT0</accession>
<feature type="domain" description="Neurotransmitter-gated ion-channel ligand-binding" evidence="3">
    <location>
        <begin position="31"/>
        <end position="235"/>
    </location>
</feature>
<dbReference type="PRINTS" id="PR00252">
    <property type="entry name" value="NRIONCHANNEL"/>
</dbReference>
<sequence length="405" mass="46861">MGQNLLLLLSLGTLFRLCRGSCNVERTTLSKLKDDIFCSYDPYLRPVRHQGNKTLVTLTLYPRHIDFEEERNSLYVDTWIYMTWMDMNLAWNRKDYDNIDYLHVPPNLLWVPDLTVYNKLDLDLDTESNPAVVRSNGRVYIVLMSDFTAYCSMDLTYWPNDEHTCTALLGSRSYTGSFLDFVFTDQMAVGMKNYYSHRMWQLKSVNATRKVTELGKKNGTVYLVTVQYQFTVKRHATFIISTVFVPVLLLTSMVLFPMLLPFSSERCYNTLALAVVGHVAYLQYLGSVLPHNADNTILMVAYIRDSLVMGVFALIVCVWIDRMATTMDLPIWLSNILRNLQTTKYTRMLLVSQGDSKQKSEEDVNLVNPDVLCTSKDWPILLLLIQRSIFIIYLLIYTIMLIAFF</sequence>
<proteinExistence type="predicted"/>
<keyword evidence="1" id="KW-0472">Membrane</keyword>
<feature type="transmembrane region" description="Helical" evidence="1">
    <location>
        <begin position="380"/>
        <end position="404"/>
    </location>
</feature>
<feature type="transmembrane region" description="Helical" evidence="1">
    <location>
        <begin position="297"/>
        <end position="320"/>
    </location>
</feature>
<keyword evidence="2" id="KW-0732">Signal</keyword>
<dbReference type="InterPro" id="IPR036734">
    <property type="entry name" value="Neur_chan_lig-bd_sf"/>
</dbReference>
<dbReference type="OrthoDB" id="6604040at2759"/>
<name>A0A9P0EDT0_NEZVI</name>
<evidence type="ECO:0000313" key="4">
    <source>
        <dbReference type="EMBL" id="CAH1393252.1"/>
    </source>
</evidence>
<dbReference type="EMBL" id="OV725078">
    <property type="protein sequence ID" value="CAH1393252.1"/>
    <property type="molecule type" value="Genomic_DNA"/>
</dbReference>
<dbReference type="InterPro" id="IPR006201">
    <property type="entry name" value="Neur_channel"/>
</dbReference>
<evidence type="ECO:0000256" key="1">
    <source>
        <dbReference type="SAM" id="Phobius"/>
    </source>
</evidence>
<dbReference type="Proteomes" id="UP001152798">
    <property type="component" value="Chromosome 2"/>
</dbReference>
<evidence type="ECO:0000259" key="3">
    <source>
        <dbReference type="Pfam" id="PF02931"/>
    </source>
</evidence>
<dbReference type="Pfam" id="PF02931">
    <property type="entry name" value="Neur_chan_LBD"/>
    <property type="match status" value="1"/>
</dbReference>
<dbReference type="CDD" id="cd18989">
    <property type="entry name" value="LGIC_ECD_cation"/>
    <property type="match status" value="1"/>
</dbReference>
<feature type="chain" id="PRO_5040495951" description="Neurotransmitter-gated ion-channel ligand-binding domain-containing protein" evidence="2">
    <location>
        <begin position="21"/>
        <end position="405"/>
    </location>
</feature>
<evidence type="ECO:0000313" key="5">
    <source>
        <dbReference type="Proteomes" id="UP001152798"/>
    </source>
</evidence>
<keyword evidence="5" id="KW-1185">Reference proteome</keyword>
<dbReference type="FunFam" id="2.70.170.10:FF:000028">
    <property type="entry name" value="AcetylCholine Receptor"/>
    <property type="match status" value="1"/>
</dbReference>
<keyword evidence="1" id="KW-0812">Transmembrane</keyword>
<feature type="signal peptide" evidence="2">
    <location>
        <begin position="1"/>
        <end position="20"/>
    </location>
</feature>
<dbReference type="GO" id="GO:0005230">
    <property type="term" value="F:extracellular ligand-gated monoatomic ion channel activity"/>
    <property type="evidence" value="ECO:0007669"/>
    <property type="project" value="InterPro"/>
</dbReference>
<keyword evidence="1" id="KW-1133">Transmembrane helix</keyword>
<feature type="transmembrane region" description="Helical" evidence="1">
    <location>
        <begin position="267"/>
        <end position="285"/>
    </location>
</feature>
<feature type="transmembrane region" description="Helical" evidence="1">
    <location>
        <begin position="238"/>
        <end position="260"/>
    </location>
</feature>
<reference evidence="4" key="1">
    <citation type="submission" date="2022-01" db="EMBL/GenBank/DDBJ databases">
        <authorList>
            <person name="King R."/>
        </authorList>
    </citation>
    <scope>NUCLEOTIDE SEQUENCE</scope>
</reference>
<dbReference type="GO" id="GO:0016020">
    <property type="term" value="C:membrane"/>
    <property type="evidence" value="ECO:0007669"/>
    <property type="project" value="InterPro"/>
</dbReference>
<dbReference type="GO" id="GO:0004888">
    <property type="term" value="F:transmembrane signaling receptor activity"/>
    <property type="evidence" value="ECO:0007669"/>
    <property type="project" value="InterPro"/>
</dbReference>
<dbReference type="AlphaFoldDB" id="A0A9P0EDT0"/>
<dbReference type="PANTHER" id="PTHR18945">
    <property type="entry name" value="NEUROTRANSMITTER GATED ION CHANNEL"/>
    <property type="match status" value="1"/>
</dbReference>
<dbReference type="InterPro" id="IPR006202">
    <property type="entry name" value="Neur_chan_lig-bd"/>
</dbReference>
<dbReference type="Gene3D" id="2.70.170.10">
    <property type="entry name" value="Neurotransmitter-gated ion-channel ligand-binding domain"/>
    <property type="match status" value="1"/>
</dbReference>
<gene>
    <name evidence="4" type="ORF">NEZAVI_LOCUS3952</name>
</gene>
<organism evidence="4 5">
    <name type="scientific">Nezara viridula</name>
    <name type="common">Southern green stink bug</name>
    <name type="synonym">Cimex viridulus</name>
    <dbReference type="NCBI Taxonomy" id="85310"/>
    <lineage>
        <taxon>Eukaryota</taxon>
        <taxon>Metazoa</taxon>
        <taxon>Ecdysozoa</taxon>
        <taxon>Arthropoda</taxon>
        <taxon>Hexapoda</taxon>
        <taxon>Insecta</taxon>
        <taxon>Pterygota</taxon>
        <taxon>Neoptera</taxon>
        <taxon>Paraneoptera</taxon>
        <taxon>Hemiptera</taxon>
        <taxon>Heteroptera</taxon>
        <taxon>Panheteroptera</taxon>
        <taxon>Pentatomomorpha</taxon>
        <taxon>Pentatomoidea</taxon>
        <taxon>Pentatomidae</taxon>
        <taxon>Pentatominae</taxon>
        <taxon>Nezara</taxon>
    </lineage>
</organism>
<dbReference type="SUPFAM" id="SSF63712">
    <property type="entry name" value="Nicotinic receptor ligand binding domain-like"/>
    <property type="match status" value="1"/>
</dbReference>
<protein>
    <recommendedName>
        <fullName evidence="3">Neurotransmitter-gated ion-channel ligand-binding domain-containing protein</fullName>
    </recommendedName>
</protein>
<evidence type="ECO:0000256" key="2">
    <source>
        <dbReference type="SAM" id="SignalP"/>
    </source>
</evidence>